<dbReference type="Proteomes" id="UP001500466">
    <property type="component" value="Unassembled WGS sequence"/>
</dbReference>
<proteinExistence type="predicted"/>
<sequence length="59" mass="6937">MPWAMWWKTPDNRILTALVRDSLANLSEHLDTTRFEYDLRAQLGRQAQAEFPMGLICEE</sequence>
<organism evidence="1 2">
    <name type="scientific">Yinghuangia aomiensis</name>
    <dbReference type="NCBI Taxonomy" id="676205"/>
    <lineage>
        <taxon>Bacteria</taxon>
        <taxon>Bacillati</taxon>
        <taxon>Actinomycetota</taxon>
        <taxon>Actinomycetes</taxon>
        <taxon>Kitasatosporales</taxon>
        <taxon>Streptomycetaceae</taxon>
        <taxon>Yinghuangia</taxon>
    </lineage>
</organism>
<keyword evidence="2" id="KW-1185">Reference proteome</keyword>
<reference evidence="2" key="1">
    <citation type="journal article" date="2019" name="Int. J. Syst. Evol. Microbiol.">
        <title>The Global Catalogue of Microorganisms (GCM) 10K type strain sequencing project: providing services to taxonomists for standard genome sequencing and annotation.</title>
        <authorList>
            <consortium name="The Broad Institute Genomics Platform"/>
            <consortium name="The Broad Institute Genome Sequencing Center for Infectious Disease"/>
            <person name="Wu L."/>
            <person name="Ma J."/>
        </authorList>
    </citation>
    <scope>NUCLEOTIDE SEQUENCE [LARGE SCALE GENOMIC DNA]</scope>
    <source>
        <strain evidence="2">JCM 17986</strain>
    </source>
</reference>
<evidence type="ECO:0000313" key="2">
    <source>
        <dbReference type="Proteomes" id="UP001500466"/>
    </source>
</evidence>
<evidence type="ECO:0000313" key="1">
    <source>
        <dbReference type="EMBL" id="GAA4962472.1"/>
    </source>
</evidence>
<protein>
    <submittedName>
        <fullName evidence="1">Uncharacterized protein</fullName>
    </submittedName>
</protein>
<name>A0ABP9H6T7_9ACTN</name>
<gene>
    <name evidence="1" type="ORF">GCM10023205_27820</name>
</gene>
<accession>A0ABP9H6T7</accession>
<dbReference type="EMBL" id="BAABHS010000008">
    <property type="protein sequence ID" value="GAA4962472.1"/>
    <property type="molecule type" value="Genomic_DNA"/>
</dbReference>
<comment type="caution">
    <text evidence="1">The sequence shown here is derived from an EMBL/GenBank/DDBJ whole genome shotgun (WGS) entry which is preliminary data.</text>
</comment>